<gene>
    <name evidence="3" type="primary">LOC112292895</name>
</gene>
<feature type="signal peptide" evidence="2">
    <location>
        <begin position="1"/>
        <end position="19"/>
    </location>
</feature>
<dbReference type="EnsemblPlants" id="Pp3c15_5250V3.3">
    <property type="protein sequence ID" value="Pp3c15_5250V3.3"/>
    <property type="gene ID" value="Pp3c15_5250"/>
</dbReference>
<accession>A0A7I4F5S9</accession>
<dbReference type="RefSeq" id="XP_024397630.1">
    <property type="nucleotide sequence ID" value="XM_024541862.2"/>
</dbReference>
<dbReference type="Gramene" id="Pp3c15_5250V3.4">
    <property type="protein sequence ID" value="Pp3c15_5250V3.4"/>
    <property type="gene ID" value="Pp3c15_5250"/>
</dbReference>
<feature type="transmembrane region" description="Helical" evidence="1">
    <location>
        <begin position="232"/>
        <end position="253"/>
    </location>
</feature>
<evidence type="ECO:0000256" key="1">
    <source>
        <dbReference type="SAM" id="Phobius"/>
    </source>
</evidence>
<keyword evidence="1" id="KW-0472">Membrane</keyword>
<dbReference type="AlphaFoldDB" id="A0A7I4F5S9"/>
<keyword evidence="4" id="KW-1185">Reference proteome</keyword>
<reference evidence="3" key="3">
    <citation type="submission" date="2020-12" db="UniProtKB">
        <authorList>
            <consortium name="EnsemblPlants"/>
        </authorList>
    </citation>
    <scope>IDENTIFICATION</scope>
</reference>
<evidence type="ECO:0000313" key="3">
    <source>
        <dbReference type="EnsemblPlants" id="Pp3c15_5250V3.3"/>
    </source>
</evidence>
<keyword evidence="1" id="KW-0812">Transmembrane</keyword>
<evidence type="ECO:0000313" key="4">
    <source>
        <dbReference type="Proteomes" id="UP000006727"/>
    </source>
</evidence>
<sequence length="302" mass="33597">MACLALHLMLHSHLELLWYVFVRFDSSTEIVFRPRNLRRFLPTRISHSASESCSLIDWQIPGQGSVTLFWPVCAILISSGFLTSLLTGTPMLIRALREGARARQGLFAWSCAMLWYGCMCLGGLFFHCLHIRKIPHMMDVSGTGLSSLFVIAGFAAFKGILDDRTTKQRLTLLISSLLFVIVGSFSPRWLQEQLYVVPSLIAAGTGIVFIQKSPAKSPGPELSSEQRASHKAALRWLNAAGLAVVVGLAAISLDKYLCVYLGTEFTMLFWFFLGCNAAIFFVVQFAHTAVHHNLQFTHVKVQ</sequence>
<proteinExistence type="predicted"/>
<dbReference type="Gramene" id="Pp3c15_5250V3.3">
    <property type="protein sequence ID" value="Pp3c15_5250V3.3"/>
    <property type="gene ID" value="Pp3c15_5250"/>
</dbReference>
<feature type="transmembrane region" description="Helical" evidence="1">
    <location>
        <begin position="138"/>
        <end position="157"/>
    </location>
</feature>
<name>A0A7I4F5S9_PHYPA</name>
<keyword evidence="1" id="KW-1133">Transmembrane helix</keyword>
<dbReference type="GeneID" id="112292895"/>
<dbReference type="OrthoDB" id="1929625at2759"/>
<feature type="transmembrane region" description="Helical" evidence="1">
    <location>
        <begin position="105"/>
        <end position="126"/>
    </location>
</feature>
<feature type="transmembrane region" description="Helical" evidence="1">
    <location>
        <begin position="265"/>
        <end position="286"/>
    </location>
</feature>
<feature type="chain" id="PRO_5043238894" evidence="2">
    <location>
        <begin position="20"/>
        <end position="302"/>
    </location>
</feature>
<feature type="transmembrane region" description="Helical" evidence="1">
    <location>
        <begin position="68"/>
        <end position="93"/>
    </location>
</feature>
<keyword evidence="2" id="KW-0732">Signal</keyword>
<dbReference type="Proteomes" id="UP000006727">
    <property type="component" value="Chromosome 15"/>
</dbReference>
<protein>
    <submittedName>
        <fullName evidence="3">Uncharacterized protein</fullName>
    </submittedName>
</protein>
<dbReference type="EMBL" id="ABEU02000015">
    <property type="status" value="NOT_ANNOTATED_CDS"/>
    <property type="molecule type" value="Genomic_DNA"/>
</dbReference>
<dbReference type="EnsemblPlants" id="Pp3c15_5250V3.4">
    <property type="protein sequence ID" value="Pp3c15_5250V3.4"/>
    <property type="gene ID" value="Pp3c15_5250"/>
</dbReference>
<reference evidence="3 4" key="1">
    <citation type="journal article" date="2008" name="Science">
        <title>The Physcomitrella genome reveals evolutionary insights into the conquest of land by plants.</title>
        <authorList>
            <person name="Rensing S."/>
            <person name="Lang D."/>
            <person name="Zimmer A."/>
            <person name="Terry A."/>
            <person name="Salamov A."/>
            <person name="Shapiro H."/>
            <person name="Nishiyama T."/>
            <person name="Perroud P.-F."/>
            <person name="Lindquist E."/>
            <person name="Kamisugi Y."/>
            <person name="Tanahashi T."/>
            <person name="Sakakibara K."/>
            <person name="Fujita T."/>
            <person name="Oishi K."/>
            <person name="Shin-I T."/>
            <person name="Kuroki Y."/>
            <person name="Toyoda A."/>
            <person name="Suzuki Y."/>
            <person name="Hashimoto A."/>
            <person name="Yamaguchi K."/>
            <person name="Sugano A."/>
            <person name="Kohara Y."/>
            <person name="Fujiyama A."/>
            <person name="Anterola A."/>
            <person name="Aoki S."/>
            <person name="Ashton N."/>
            <person name="Barbazuk W.B."/>
            <person name="Barker E."/>
            <person name="Bennetzen J."/>
            <person name="Bezanilla M."/>
            <person name="Blankenship R."/>
            <person name="Cho S.H."/>
            <person name="Dutcher S."/>
            <person name="Estelle M."/>
            <person name="Fawcett J.A."/>
            <person name="Gundlach H."/>
            <person name="Hanada K."/>
            <person name="Heyl A."/>
            <person name="Hicks K.A."/>
            <person name="Hugh J."/>
            <person name="Lohr M."/>
            <person name="Mayer K."/>
            <person name="Melkozernov A."/>
            <person name="Murata T."/>
            <person name="Nelson D."/>
            <person name="Pils B."/>
            <person name="Prigge M."/>
            <person name="Reiss B."/>
            <person name="Renner T."/>
            <person name="Rombauts S."/>
            <person name="Rushton P."/>
            <person name="Sanderfoot A."/>
            <person name="Schween G."/>
            <person name="Shiu S.-H."/>
            <person name="Stueber K."/>
            <person name="Theodoulou F.L."/>
            <person name="Tu H."/>
            <person name="Van de Peer Y."/>
            <person name="Verrier P.J."/>
            <person name="Waters E."/>
            <person name="Wood A."/>
            <person name="Yang L."/>
            <person name="Cove D."/>
            <person name="Cuming A."/>
            <person name="Hasebe M."/>
            <person name="Lucas S."/>
            <person name="Mishler D.B."/>
            <person name="Reski R."/>
            <person name="Grigoriev I."/>
            <person name="Quatrano R.S."/>
            <person name="Boore J.L."/>
        </authorList>
    </citation>
    <scope>NUCLEOTIDE SEQUENCE [LARGE SCALE GENOMIC DNA]</scope>
    <source>
        <strain evidence="3 4">cv. Gransden 2004</strain>
    </source>
</reference>
<evidence type="ECO:0000256" key="2">
    <source>
        <dbReference type="SAM" id="SignalP"/>
    </source>
</evidence>
<organism evidence="3 4">
    <name type="scientific">Physcomitrium patens</name>
    <name type="common">Spreading-leaved earth moss</name>
    <name type="synonym">Physcomitrella patens</name>
    <dbReference type="NCBI Taxonomy" id="3218"/>
    <lineage>
        <taxon>Eukaryota</taxon>
        <taxon>Viridiplantae</taxon>
        <taxon>Streptophyta</taxon>
        <taxon>Embryophyta</taxon>
        <taxon>Bryophyta</taxon>
        <taxon>Bryophytina</taxon>
        <taxon>Bryopsida</taxon>
        <taxon>Funariidae</taxon>
        <taxon>Funariales</taxon>
        <taxon>Funariaceae</taxon>
        <taxon>Physcomitrium</taxon>
    </lineage>
</organism>
<reference evidence="3 4" key="2">
    <citation type="journal article" date="2018" name="Plant J.">
        <title>The Physcomitrella patens chromosome-scale assembly reveals moss genome structure and evolution.</title>
        <authorList>
            <person name="Lang D."/>
            <person name="Ullrich K.K."/>
            <person name="Murat F."/>
            <person name="Fuchs J."/>
            <person name="Jenkins J."/>
            <person name="Haas F.B."/>
            <person name="Piednoel M."/>
            <person name="Gundlach H."/>
            <person name="Van Bel M."/>
            <person name="Meyberg R."/>
            <person name="Vives C."/>
            <person name="Morata J."/>
            <person name="Symeonidi A."/>
            <person name="Hiss M."/>
            <person name="Muchero W."/>
            <person name="Kamisugi Y."/>
            <person name="Saleh O."/>
            <person name="Blanc G."/>
            <person name="Decker E.L."/>
            <person name="van Gessel N."/>
            <person name="Grimwood J."/>
            <person name="Hayes R.D."/>
            <person name="Graham S.W."/>
            <person name="Gunter L.E."/>
            <person name="McDaniel S.F."/>
            <person name="Hoernstein S.N.W."/>
            <person name="Larsson A."/>
            <person name="Li F.W."/>
            <person name="Perroud P.F."/>
            <person name="Phillips J."/>
            <person name="Ranjan P."/>
            <person name="Rokshar D.S."/>
            <person name="Rothfels C.J."/>
            <person name="Schneider L."/>
            <person name="Shu S."/>
            <person name="Stevenson D.W."/>
            <person name="Thummler F."/>
            <person name="Tillich M."/>
            <person name="Villarreal Aguilar J.C."/>
            <person name="Widiez T."/>
            <person name="Wong G.K."/>
            <person name="Wymore A."/>
            <person name="Zhang Y."/>
            <person name="Zimmer A.D."/>
            <person name="Quatrano R.S."/>
            <person name="Mayer K.F.X."/>
            <person name="Goodstein D."/>
            <person name="Casacuberta J.M."/>
            <person name="Vandepoele K."/>
            <person name="Reski R."/>
            <person name="Cuming A.C."/>
            <person name="Tuskan G.A."/>
            <person name="Maumus F."/>
            <person name="Salse J."/>
            <person name="Schmutz J."/>
            <person name="Rensing S.A."/>
        </authorList>
    </citation>
    <scope>NUCLEOTIDE SEQUENCE [LARGE SCALE GENOMIC DNA]</scope>
    <source>
        <strain evidence="3 4">cv. Gransden 2004</strain>
    </source>
</reference>
<dbReference type="KEGG" id="ppp:112292895"/>